<feature type="domain" description="VOC" evidence="1">
    <location>
        <begin position="4"/>
        <end position="120"/>
    </location>
</feature>
<dbReference type="InterPro" id="IPR037523">
    <property type="entry name" value="VOC_core"/>
</dbReference>
<dbReference type="InterPro" id="IPR029068">
    <property type="entry name" value="Glyas_Bleomycin-R_OHBP_Dase"/>
</dbReference>
<evidence type="ECO:0000313" key="2">
    <source>
        <dbReference type="EMBL" id="MEO1770045.1"/>
    </source>
</evidence>
<gene>
    <name evidence="2" type="ORF">JZO67_001996</name>
</gene>
<keyword evidence="3" id="KW-1185">Reference proteome</keyword>
<dbReference type="RefSeq" id="WP_242704300.1">
    <property type="nucleotide sequence ID" value="NZ_JAFREL020000001.1"/>
</dbReference>
<dbReference type="Proteomes" id="UP000664357">
    <property type="component" value="Unassembled WGS sequence"/>
</dbReference>
<reference evidence="2 3" key="2">
    <citation type="submission" date="2024-02" db="EMBL/GenBank/DDBJ databases">
        <title>The Genome Sequence of Enterococcus sp. DIV0159.</title>
        <authorList>
            <person name="Earl A."/>
            <person name="Manson A."/>
            <person name="Gilmore M."/>
            <person name="Sanders J."/>
            <person name="Shea T."/>
            <person name="Howe W."/>
            <person name="Livny J."/>
            <person name="Cuomo C."/>
            <person name="Neafsey D."/>
            <person name="Birren B."/>
        </authorList>
    </citation>
    <scope>NUCLEOTIDE SEQUENCE [LARGE SCALE GENOMIC DNA]</scope>
    <source>
        <strain evidence="2 3">665A</strain>
    </source>
</reference>
<dbReference type="InterPro" id="IPR025870">
    <property type="entry name" value="Glyoxalase-like_dom"/>
</dbReference>
<organism evidence="2 3">
    <name type="scientific">Candidatus Enterococcus ferrettii</name>
    <dbReference type="NCBI Taxonomy" id="2815324"/>
    <lineage>
        <taxon>Bacteria</taxon>
        <taxon>Bacillati</taxon>
        <taxon>Bacillota</taxon>
        <taxon>Bacilli</taxon>
        <taxon>Lactobacillales</taxon>
        <taxon>Enterococcaceae</taxon>
        <taxon>Enterococcus</taxon>
    </lineage>
</organism>
<reference evidence="2 3" key="1">
    <citation type="submission" date="2021-03" db="EMBL/GenBank/DDBJ databases">
        <authorList>
            <person name="Gilmore M.S."/>
            <person name="Schwartzman J."/>
            <person name="Van Tyne D."/>
            <person name="Martin M."/>
            <person name="Earl A.M."/>
            <person name="Manson A.L."/>
            <person name="Straub T."/>
            <person name="Salamzade R."/>
            <person name="Saavedra J."/>
            <person name="Lebreton F."/>
            <person name="Prichula J."/>
            <person name="Schaufler K."/>
            <person name="Gaca A."/>
            <person name="Sgardioli B."/>
            <person name="Wagenaar J."/>
            <person name="Strong T."/>
        </authorList>
    </citation>
    <scope>NUCLEOTIDE SEQUENCE [LARGE SCALE GENOMIC DNA]</scope>
    <source>
        <strain evidence="2 3">665A</strain>
    </source>
</reference>
<dbReference type="PROSITE" id="PS51819">
    <property type="entry name" value="VOC"/>
    <property type="match status" value="1"/>
</dbReference>
<dbReference type="EMBL" id="JAFREL020000001">
    <property type="protein sequence ID" value="MEO1770045.1"/>
    <property type="molecule type" value="Genomic_DNA"/>
</dbReference>
<name>A0ABV0EQ38_9ENTE</name>
<sequence length="153" mass="17638">MKMNYGGTLLAVSDLAKAKDFYENVMEQKVVMDIFAHVTFEGGFSLQEDYAGLVGTDLVMKPQPNNFQLYFEVEDLQAWEEKLSAVEGIEFLHKSKEYPWGQKVMRIYDLDKYIVEVSESMESVVKRLLAEGVSPEETAKRTMFPLEFVQQFI</sequence>
<protein>
    <recommendedName>
        <fullName evidence="1">VOC domain-containing protein</fullName>
    </recommendedName>
</protein>
<dbReference type="SUPFAM" id="SSF54593">
    <property type="entry name" value="Glyoxalase/Bleomycin resistance protein/Dihydroxybiphenyl dioxygenase"/>
    <property type="match status" value="1"/>
</dbReference>
<proteinExistence type="predicted"/>
<dbReference type="Gene3D" id="3.10.180.10">
    <property type="entry name" value="2,3-Dihydroxybiphenyl 1,2-Dioxygenase, domain 1"/>
    <property type="match status" value="1"/>
</dbReference>
<accession>A0ABV0EQ38</accession>
<evidence type="ECO:0000313" key="3">
    <source>
        <dbReference type="Proteomes" id="UP000664357"/>
    </source>
</evidence>
<dbReference type="Pfam" id="PF12681">
    <property type="entry name" value="Glyoxalase_2"/>
    <property type="match status" value="1"/>
</dbReference>
<comment type="caution">
    <text evidence="2">The sequence shown here is derived from an EMBL/GenBank/DDBJ whole genome shotgun (WGS) entry which is preliminary data.</text>
</comment>
<evidence type="ECO:0000259" key="1">
    <source>
        <dbReference type="PROSITE" id="PS51819"/>
    </source>
</evidence>